<dbReference type="PANTHER" id="PTHR43806:SF11">
    <property type="entry name" value="CEREVISIN-RELATED"/>
    <property type="match status" value="1"/>
</dbReference>
<feature type="active site" description="Charge relay system" evidence="5">
    <location>
        <position position="299"/>
    </location>
</feature>
<dbReference type="InterPro" id="IPR000209">
    <property type="entry name" value="Peptidase_S8/S53_dom"/>
</dbReference>
<dbReference type="SUPFAM" id="SSF52743">
    <property type="entry name" value="Subtilisin-like"/>
    <property type="match status" value="1"/>
</dbReference>
<evidence type="ECO:0000313" key="7">
    <source>
        <dbReference type="EMBL" id="TQS81879.1"/>
    </source>
</evidence>
<dbReference type="PANTHER" id="PTHR43806">
    <property type="entry name" value="PEPTIDASE S8"/>
    <property type="match status" value="1"/>
</dbReference>
<organism evidence="7 8">
    <name type="scientific">Candidatus Methanomassiliicoccus intestinalis</name>
    <dbReference type="NCBI Taxonomy" id="1406512"/>
    <lineage>
        <taxon>Archaea</taxon>
        <taxon>Methanobacteriati</taxon>
        <taxon>Thermoplasmatota</taxon>
        <taxon>Thermoplasmata</taxon>
        <taxon>Methanomassiliicoccales</taxon>
        <taxon>Methanomassiliicoccaceae</taxon>
        <taxon>Methanomassiliicoccus</taxon>
    </lineage>
</organism>
<dbReference type="RefSeq" id="WP_400194901.1">
    <property type="nucleotide sequence ID" value="NZ_CAYAXV010000004.1"/>
</dbReference>
<feature type="domain" description="Peptidase S8/S53" evidence="6">
    <location>
        <begin position="265"/>
        <end position="526"/>
    </location>
</feature>
<evidence type="ECO:0000256" key="1">
    <source>
        <dbReference type="ARBA" id="ARBA00011073"/>
    </source>
</evidence>
<feature type="active site" description="Charge relay system" evidence="5">
    <location>
        <position position="507"/>
    </location>
</feature>
<keyword evidence="4 5" id="KW-0720">Serine protease</keyword>
<dbReference type="Proteomes" id="UP000752814">
    <property type="component" value="Unassembled WGS sequence"/>
</dbReference>
<dbReference type="InterPro" id="IPR050131">
    <property type="entry name" value="Peptidase_S8_subtilisin-like"/>
</dbReference>
<comment type="caution">
    <text evidence="7">The sequence shown here is derived from an EMBL/GenBank/DDBJ whole genome shotgun (WGS) entry which is preliminary data.</text>
</comment>
<sequence>MNDNQRPHFWIPDQEVERVPKKPRGRDKTRDIVHSEHGAKLSQGLQTVKQTLETTQNDDSLRDVDLYVFKVELPEKEKVQNRSNLFSKNGMTVNAVKDERRAIVSTTKQKFQMLKNRVDAYTQNGTNKTHFDYVESIAPYVGVEKESDELRKKIYHTSPPEKIDIQLMFIPNLQTQEYELIIKRMKEKIKATDGVIQQDIYYLSDNTPVMRVIIPSAALNRYENDSAVYRIEETRFFNAVVDDQNKTKQLPIELNSQVDVASLPIVAVLDSGVKFNKQYDQLIVEHWKAPDSSGGNCEHGTRVASKVAFAHLGKQLTTSQILTPRTRIIDCNILDGNVPENIMIQRIQAAVDKYADVTKIFNLSANSSSPIDGNEMSILGFELDVLQLKRGVQFVVSAGNHYLWRTNTSLDKILDDDDSKIAAPADSMLSIVVGALVGEDHQGSISGKDTVAPYSRCGPGFTGSLRPDVCAYSGTIVVDENGAHVPCDPYALVMTPDGTITPDVGTSFAAPIVAGDLAEIQTIVPDSNILLAKTLLYQYAQPPIQVAKPQDDDLNFIHRLYGRGISSVASSKFSSPSRVTFVRTGTLNRLTKERVKIYMPKILASKYGKNTARVTVTCISQPPVDRTKGSEYLGAYVGASLKKIGKHGKLTPVEQPHKEGRRKWDVCNQFSKVFSKFNAGDWQVWLELFSRWDDKVADIPYALVITIEDLSGELDIYNEIQEQNRFQEIDTFRLKIDS</sequence>
<protein>
    <recommendedName>
        <fullName evidence="6">Peptidase S8/S53 domain-containing protein</fullName>
    </recommendedName>
</protein>
<dbReference type="AlphaFoldDB" id="A0A8J8TD68"/>
<dbReference type="InterPro" id="IPR015500">
    <property type="entry name" value="Peptidase_S8_subtilisin-rel"/>
</dbReference>
<name>A0A8J8TD68_9ARCH</name>
<reference evidence="7" key="1">
    <citation type="submission" date="2016-03" db="EMBL/GenBank/DDBJ databases">
        <authorList>
            <person name="Borrel G."/>
            <person name="Mccann A."/>
            <person name="O'Toole P.W."/>
        </authorList>
    </citation>
    <scope>NUCLEOTIDE SEQUENCE</scope>
    <source>
        <strain evidence="7">183</strain>
    </source>
</reference>
<dbReference type="GO" id="GO:0004252">
    <property type="term" value="F:serine-type endopeptidase activity"/>
    <property type="evidence" value="ECO:0007669"/>
    <property type="project" value="UniProtKB-UniRule"/>
</dbReference>
<keyword evidence="3 5" id="KW-0378">Hydrolase</keyword>
<dbReference type="CDD" id="cd04847">
    <property type="entry name" value="Peptidases_S8_Subtilisin_like_2"/>
    <property type="match status" value="1"/>
</dbReference>
<dbReference type="InterPro" id="IPR023828">
    <property type="entry name" value="Peptidase_S8_Ser-AS"/>
</dbReference>
<dbReference type="Gene3D" id="3.40.50.200">
    <property type="entry name" value="Peptidase S8/S53 domain"/>
    <property type="match status" value="1"/>
</dbReference>
<dbReference type="PROSITE" id="PS00138">
    <property type="entry name" value="SUBTILASE_SER"/>
    <property type="match status" value="1"/>
</dbReference>
<dbReference type="GO" id="GO:0006508">
    <property type="term" value="P:proteolysis"/>
    <property type="evidence" value="ECO:0007669"/>
    <property type="project" value="UniProtKB-KW"/>
</dbReference>
<dbReference type="InterPro" id="IPR036852">
    <property type="entry name" value="Peptidase_S8/S53_dom_sf"/>
</dbReference>
<evidence type="ECO:0000313" key="8">
    <source>
        <dbReference type="Proteomes" id="UP000752814"/>
    </source>
</evidence>
<proteinExistence type="inferred from homology"/>
<feature type="active site" description="Charge relay system" evidence="5">
    <location>
        <position position="270"/>
    </location>
</feature>
<evidence type="ECO:0000256" key="3">
    <source>
        <dbReference type="ARBA" id="ARBA00022801"/>
    </source>
</evidence>
<evidence type="ECO:0000256" key="5">
    <source>
        <dbReference type="PROSITE-ProRule" id="PRU01240"/>
    </source>
</evidence>
<gene>
    <name evidence="7" type="ORF">A3207_08280</name>
</gene>
<comment type="similarity">
    <text evidence="1 5">Belongs to the peptidase S8 family.</text>
</comment>
<dbReference type="PROSITE" id="PS51892">
    <property type="entry name" value="SUBTILASE"/>
    <property type="match status" value="1"/>
</dbReference>
<keyword evidence="2 5" id="KW-0645">Protease</keyword>
<evidence type="ECO:0000256" key="2">
    <source>
        <dbReference type="ARBA" id="ARBA00022670"/>
    </source>
</evidence>
<evidence type="ECO:0000256" key="4">
    <source>
        <dbReference type="ARBA" id="ARBA00022825"/>
    </source>
</evidence>
<evidence type="ECO:0000259" key="6">
    <source>
        <dbReference type="Pfam" id="PF00082"/>
    </source>
</evidence>
<dbReference type="PRINTS" id="PR00723">
    <property type="entry name" value="SUBTILISIN"/>
</dbReference>
<dbReference type="InterPro" id="IPR034074">
    <property type="entry name" value="Y4bN_pept_dom"/>
</dbReference>
<dbReference type="EMBL" id="LVVT01000021">
    <property type="protein sequence ID" value="TQS81879.1"/>
    <property type="molecule type" value="Genomic_DNA"/>
</dbReference>
<accession>A0A8J8TD68</accession>
<dbReference type="Pfam" id="PF00082">
    <property type="entry name" value="Peptidase_S8"/>
    <property type="match status" value="1"/>
</dbReference>